<dbReference type="InterPro" id="IPR007886">
    <property type="entry name" value="AlaDH/PNT_N"/>
</dbReference>
<dbReference type="InterPro" id="IPR046951">
    <property type="entry name" value="CEOS"/>
</dbReference>
<dbReference type="GO" id="GO:0005886">
    <property type="term" value="C:plasma membrane"/>
    <property type="evidence" value="ECO:0007669"/>
    <property type="project" value="TreeGrafter"/>
</dbReference>
<dbReference type="Gene3D" id="3.40.50.720">
    <property type="entry name" value="NAD(P)-binding Rossmann-like Domain"/>
    <property type="match status" value="4"/>
</dbReference>
<dbReference type="SMART" id="SM01002">
    <property type="entry name" value="AlaDh_PNT_C"/>
    <property type="match status" value="1"/>
</dbReference>
<evidence type="ECO:0000259" key="2">
    <source>
        <dbReference type="SMART" id="SM01002"/>
    </source>
</evidence>
<dbReference type="SUPFAM" id="SSF51735">
    <property type="entry name" value="NAD(P)-binding Rossmann-fold domains"/>
    <property type="match status" value="1"/>
</dbReference>
<accession>A0A7M2RFM0</accession>
<reference evidence="4 5" key="1">
    <citation type="submission" date="2020-10" db="EMBL/GenBank/DDBJ databases">
        <title>Blautia liquoris sp.nov., isolated from the mud in a fermentation cellar used for the production of Chinese strong-flavoured liquor.</title>
        <authorList>
            <person name="Lu L."/>
        </authorList>
    </citation>
    <scope>NUCLEOTIDE SEQUENCE [LARGE SCALE GENOMIC DNA]</scope>
    <source>
        <strain evidence="4 5">LZLJ-3</strain>
    </source>
</reference>
<keyword evidence="1" id="KW-0560">Oxidoreductase</keyword>
<name>A0A7M2RFM0_9FIRM</name>
<dbReference type="KEGG" id="bliq:INP51_10095"/>
<dbReference type="InterPro" id="IPR007698">
    <property type="entry name" value="AlaDH/PNT_NAD(H)-bd"/>
</dbReference>
<sequence>MKTVGFPICHKENEKRRTVLPRHIMRMKNADKLCFEKGYGEVLGISDEEYRACGCHMISREETLDQDIICAPKIGDAEYIGRLQNQIIFGWVHATQNKELTDQLVQGKITAYAWEKMYDRGRHVFWKNNELAGEAAVLHAFQCYGKMPYEVKAAVLGRGNTARGAIKILNKLGASVTQYNRNTVELFKEELSKYDVVVICVLWDITRKEHIIYKSDLSEMKRGSMIIDVSCDKNGAVETSVPTTIDDPTYMVEGILHYVVDHTPAIFYKTFTYCNSEILYPYLDQLIEGKEDKVLQDAQVVREGKIIDPEIVKFQNR</sequence>
<evidence type="ECO:0000313" key="4">
    <source>
        <dbReference type="EMBL" id="QOV18367.1"/>
    </source>
</evidence>
<dbReference type="CDD" id="cd12181">
    <property type="entry name" value="ceo_syn"/>
    <property type="match status" value="1"/>
</dbReference>
<dbReference type="InterPro" id="IPR036291">
    <property type="entry name" value="NAD(P)-bd_dom_sf"/>
</dbReference>
<dbReference type="GO" id="GO:0000286">
    <property type="term" value="F:alanine dehydrogenase activity"/>
    <property type="evidence" value="ECO:0007669"/>
    <property type="project" value="TreeGrafter"/>
</dbReference>
<dbReference type="GO" id="GO:0006524">
    <property type="term" value="P:alanine catabolic process"/>
    <property type="evidence" value="ECO:0007669"/>
    <property type="project" value="TreeGrafter"/>
</dbReference>
<gene>
    <name evidence="4" type="ORF">INP51_10095</name>
</gene>
<dbReference type="EMBL" id="CP063304">
    <property type="protein sequence ID" value="QOV18367.1"/>
    <property type="molecule type" value="Genomic_DNA"/>
</dbReference>
<dbReference type="SMART" id="SM01003">
    <property type="entry name" value="AlaDh_PNT_N"/>
    <property type="match status" value="1"/>
</dbReference>
<dbReference type="PANTHER" id="PTHR42795:SF1">
    <property type="entry name" value="ALANINE DEHYDROGENASE"/>
    <property type="match status" value="1"/>
</dbReference>
<feature type="domain" description="Alanine dehydrogenase/pyridine nucleotide transhydrogenase N-terminal" evidence="3">
    <location>
        <begin position="5"/>
        <end position="132"/>
    </location>
</feature>
<evidence type="ECO:0000259" key="3">
    <source>
        <dbReference type="SMART" id="SM01003"/>
    </source>
</evidence>
<dbReference type="RefSeq" id="WP_193734729.1">
    <property type="nucleotide sequence ID" value="NZ_CP063304.1"/>
</dbReference>
<protein>
    <submittedName>
        <fullName evidence="4">N(5)-(Carboxyethyl)ornithine synthase</fullName>
    </submittedName>
</protein>
<evidence type="ECO:0000256" key="1">
    <source>
        <dbReference type="ARBA" id="ARBA00023002"/>
    </source>
</evidence>
<dbReference type="GO" id="GO:0047126">
    <property type="term" value="F:N5-(carboxyethyl)ornithine synthase activity"/>
    <property type="evidence" value="ECO:0007669"/>
    <property type="project" value="InterPro"/>
</dbReference>
<dbReference type="Pfam" id="PF01262">
    <property type="entry name" value="AlaDh_PNT_C"/>
    <property type="match status" value="1"/>
</dbReference>
<dbReference type="AlphaFoldDB" id="A0A7M2RFM0"/>
<dbReference type="SUPFAM" id="SSF52283">
    <property type="entry name" value="Formate/glycerate dehydrogenase catalytic domain-like"/>
    <property type="match status" value="1"/>
</dbReference>
<dbReference type="Proteomes" id="UP000593601">
    <property type="component" value="Chromosome"/>
</dbReference>
<evidence type="ECO:0000313" key="5">
    <source>
        <dbReference type="Proteomes" id="UP000593601"/>
    </source>
</evidence>
<dbReference type="PANTHER" id="PTHR42795">
    <property type="entry name" value="ALANINE DEHYDROGENASE"/>
    <property type="match status" value="1"/>
</dbReference>
<organism evidence="4 5">
    <name type="scientific">Blautia liquoris</name>
    <dbReference type="NCBI Taxonomy" id="2779518"/>
    <lineage>
        <taxon>Bacteria</taxon>
        <taxon>Bacillati</taxon>
        <taxon>Bacillota</taxon>
        <taxon>Clostridia</taxon>
        <taxon>Lachnospirales</taxon>
        <taxon>Lachnospiraceae</taxon>
        <taxon>Blautia</taxon>
    </lineage>
</organism>
<keyword evidence="5" id="KW-1185">Reference proteome</keyword>
<dbReference type="Pfam" id="PF05222">
    <property type="entry name" value="AlaDh_PNT_N"/>
    <property type="match status" value="1"/>
</dbReference>
<proteinExistence type="predicted"/>
<feature type="domain" description="Alanine dehydrogenase/pyridine nucleotide transhydrogenase NAD(H)-binding" evidence="2">
    <location>
        <begin position="135"/>
        <end position="259"/>
    </location>
</feature>